<feature type="transmembrane region" description="Helical" evidence="1">
    <location>
        <begin position="246"/>
        <end position="268"/>
    </location>
</feature>
<proteinExistence type="predicted"/>
<evidence type="ECO:0000256" key="1">
    <source>
        <dbReference type="SAM" id="Phobius"/>
    </source>
</evidence>
<evidence type="ECO:0000313" key="2">
    <source>
        <dbReference type="EMBL" id="KUG22532.1"/>
    </source>
</evidence>
<feature type="transmembrane region" description="Helical" evidence="1">
    <location>
        <begin position="280"/>
        <end position="297"/>
    </location>
</feature>
<accession>A0A0W8FP34</accession>
<keyword evidence="1" id="KW-0812">Transmembrane</keyword>
<gene>
    <name evidence="2" type="ORF">ASZ90_007686</name>
</gene>
<keyword evidence="1" id="KW-1133">Transmembrane helix</keyword>
<comment type="caution">
    <text evidence="2">The sequence shown here is derived from an EMBL/GenBank/DDBJ whole genome shotgun (WGS) entry which is preliminary data.</text>
</comment>
<organism evidence="2">
    <name type="scientific">hydrocarbon metagenome</name>
    <dbReference type="NCBI Taxonomy" id="938273"/>
    <lineage>
        <taxon>unclassified sequences</taxon>
        <taxon>metagenomes</taxon>
        <taxon>ecological metagenomes</taxon>
    </lineage>
</organism>
<keyword evidence="1" id="KW-0472">Membrane</keyword>
<feature type="transmembrane region" description="Helical" evidence="1">
    <location>
        <begin position="75"/>
        <end position="96"/>
    </location>
</feature>
<sequence>MIIMNKKILYLLLALISILAVAMMHYYHGSFAYDSFRYMKNANYIMGNESSFDQRAIGLFPFFIAPFVGNFLIRYLFYSIVAFLSLLVIVKIVDFLKPQNQEYILFFVIPSYTTYILTSVLQEAFALLFIASAIYYLLRKKYVLAMCLATLCALSRPAMLAFLPGFVLALLFHKYLLDKIDEKNFFTSLYNSFKNNFQKIFLSGIFCIFIFIIGVIFYVILLSFFFSDPFTSYKILSSGWDYDSKFLIGYPIFWFSLFGILFSPAIAFCYYKIYKSDQRLFFFFIAMFIPYILLIWYQANIRYVIYLVIPIMLGFSKINLSSFKNYTKFLIFIWFVFSTLYIYGPIVYSFDPGTNRRIISLNYKPFIYFDSENKSNQYKYFCSLKSKKEYSKADKVILTKRAYILEFLNKYVCK</sequence>
<feature type="transmembrane region" description="Helical" evidence="1">
    <location>
        <begin position="142"/>
        <end position="172"/>
    </location>
</feature>
<protein>
    <submittedName>
        <fullName evidence="2">Uncharacterized protein</fullName>
    </submittedName>
</protein>
<dbReference type="AlphaFoldDB" id="A0A0W8FP34"/>
<reference evidence="2" key="1">
    <citation type="journal article" date="2015" name="Proc. Natl. Acad. Sci. U.S.A.">
        <title>Networks of energetic and metabolic interactions define dynamics in microbial communities.</title>
        <authorList>
            <person name="Embree M."/>
            <person name="Liu J.K."/>
            <person name="Al-Bassam M.M."/>
            <person name="Zengler K."/>
        </authorList>
    </citation>
    <scope>NUCLEOTIDE SEQUENCE</scope>
</reference>
<feature type="transmembrane region" description="Helical" evidence="1">
    <location>
        <begin position="303"/>
        <end position="320"/>
    </location>
</feature>
<dbReference type="EMBL" id="LNQE01000959">
    <property type="protein sequence ID" value="KUG22532.1"/>
    <property type="molecule type" value="Genomic_DNA"/>
</dbReference>
<feature type="transmembrane region" description="Helical" evidence="1">
    <location>
        <begin position="200"/>
        <end position="226"/>
    </location>
</feature>
<name>A0A0W8FP34_9ZZZZ</name>
<feature type="transmembrane region" description="Helical" evidence="1">
    <location>
        <begin position="103"/>
        <end position="136"/>
    </location>
</feature>
<feature type="transmembrane region" description="Helical" evidence="1">
    <location>
        <begin position="329"/>
        <end position="350"/>
    </location>
</feature>